<sequence length="493" mass="53748">MGNTHSQSSLESCIQSLAGNRALSSFAAFPGSPTYKTDWARLYNLNFAVVPAAVARPETAEDVAGLVKCARENGVRVQAKSGGHSYGNYGLGGVDGVLSIDMVNFQHFSMDNDTGVVTVGAGMPINVLNQKLQNAGGRAIPHGIAPGIGIGGHAGIGGIGTMSRMWGTTLDHVIKMQVVTADGEIRTVNKSSEPDLFWALRGAAPSFGIITSLTLITHPAPSPIAQYETTLSFSPTTLSSAPLYSVWQQLISDPSLDPRFGSLFILTPMGSLITGTFYGSQSEFEDSGIPERFPDGMQPHVQMTDWLGAGAHLAGQMGKWMLSTQTGFFVKSLAFRRNELPSSLDVQEIFKWIDDQDKGTILWFCVFEAVGGKMNEVSVEDTAFVHRDKTVVWQVWAVVPSMEGNSVLVDKARKFVAGLKDQFMKYAKGVDGMYPGYVDPEMGEESGQRMYWGRNLERLEELKRVWDPEERFWNPQSVRPADKFSGKKRLGVS</sequence>
<dbReference type="InterPro" id="IPR036318">
    <property type="entry name" value="FAD-bd_PCMH-like_sf"/>
</dbReference>
<evidence type="ECO:0000313" key="7">
    <source>
        <dbReference type="Proteomes" id="UP000008066"/>
    </source>
</evidence>
<dbReference type="RefSeq" id="XP_006692591.1">
    <property type="nucleotide sequence ID" value="XM_006692528.1"/>
</dbReference>
<dbReference type="PROSITE" id="PS00862">
    <property type="entry name" value="OX2_COVAL_FAD"/>
    <property type="match status" value="1"/>
</dbReference>
<dbReference type="InterPro" id="IPR006094">
    <property type="entry name" value="Oxid_FAD_bind_N"/>
</dbReference>
<evidence type="ECO:0000256" key="2">
    <source>
        <dbReference type="ARBA" id="ARBA00022630"/>
    </source>
</evidence>
<comment type="similarity">
    <text evidence="1">Belongs to the oxygen-dependent FAD-linked oxidoreductase family.</text>
</comment>
<dbReference type="KEGG" id="cthr:CTHT_0021200"/>
<dbReference type="PANTHER" id="PTHR42973:SF17">
    <property type="entry name" value="OXIDASE, PUTATIVE (AFU_ORTHOLOGUE AFUA_6G14340)-RELATED"/>
    <property type="match status" value="1"/>
</dbReference>
<keyword evidence="3" id="KW-0274">FAD</keyword>
<dbReference type="OrthoDB" id="415825at2759"/>
<gene>
    <name evidence="6" type="ORF">CTHT_0021200</name>
</gene>
<dbReference type="OMA" id="QPDEIWS"/>
<dbReference type="PROSITE" id="PS51387">
    <property type="entry name" value="FAD_PCMH"/>
    <property type="match status" value="1"/>
</dbReference>
<dbReference type="InterPro" id="IPR016166">
    <property type="entry name" value="FAD-bd_PCMH"/>
</dbReference>
<dbReference type="SUPFAM" id="SSF56176">
    <property type="entry name" value="FAD-binding/transporter-associated domain-like"/>
    <property type="match status" value="1"/>
</dbReference>
<dbReference type="Pfam" id="PF01565">
    <property type="entry name" value="FAD_binding_4"/>
    <property type="match status" value="1"/>
</dbReference>
<dbReference type="eggNOG" id="ENOG502QVGN">
    <property type="taxonomic scope" value="Eukaryota"/>
</dbReference>
<evidence type="ECO:0000259" key="5">
    <source>
        <dbReference type="PROSITE" id="PS51387"/>
    </source>
</evidence>
<evidence type="ECO:0000256" key="3">
    <source>
        <dbReference type="ARBA" id="ARBA00022827"/>
    </source>
</evidence>
<dbReference type="Pfam" id="PF08031">
    <property type="entry name" value="BBE"/>
    <property type="match status" value="1"/>
</dbReference>
<dbReference type="GeneID" id="18256158"/>
<keyword evidence="2" id="KW-0285">Flavoprotein</keyword>
<organism evidence="7">
    <name type="scientific">Chaetomium thermophilum (strain DSM 1495 / CBS 144.50 / IMI 039719)</name>
    <name type="common">Thermochaetoides thermophila</name>
    <dbReference type="NCBI Taxonomy" id="759272"/>
    <lineage>
        <taxon>Eukaryota</taxon>
        <taxon>Fungi</taxon>
        <taxon>Dikarya</taxon>
        <taxon>Ascomycota</taxon>
        <taxon>Pezizomycotina</taxon>
        <taxon>Sordariomycetes</taxon>
        <taxon>Sordariomycetidae</taxon>
        <taxon>Sordariales</taxon>
        <taxon>Chaetomiaceae</taxon>
        <taxon>Thermochaetoides</taxon>
    </lineage>
</organism>
<dbReference type="HOGENOM" id="CLU_018354_10_1_1"/>
<name>G0S8C0_CHATD</name>
<proteinExistence type="inferred from homology"/>
<dbReference type="GO" id="GO:0071949">
    <property type="term" value="F:FAD binding"/>
    <property type="evidence" value="ECO:0007669"/>
    <property type="project" value="InterPro"/>
</dbReference>
<dbReference type="Gene3D" id="3.40.462.20">
    <property type="match status" value="1"/>
</dbReference>
<evidence type="ECO:0000256" key="4">
    <source>
        <dbReference type="ARBA" id="ARBA00023002"/>
    </source>
</evidence>
<evidence type="ECO:0000256" key="1">
    <source>
        <dbReference type="ARBA" id="ARBA00005466"/>
    </source>
</evidence>
<dbReference type="InterPro" id="IPR006093">
    <property type="entry name" value="Oxy_OxRdtase_FAD_BS"/>
</dbReference>
<dbReference type="EMBL" id="GL988041">
    <property type="protein sequence ID" value="EGS20295.1"/>
    <property type="molecule type" value="Genomic_DNA"/>
</dbReference>
<dbReference type="PANTHER" id="PTHR42973">
    <property type="entry name" value="BINDING OXIDOREDUCTASE, PUTATIVE (AFU_ORTHOLOGUE AFUA_1G17690)-RELATED"/>
    <property type="match status" value="1"/>
</dbReference>
<keyword evidence="7" id="KW-1185">Reference proteome</keyword>
<dbReference type="InterPro" id="IPR050416">
    <property type="entry name" value="FAD-linked_Oxidoreductase"/>
</dbReference>
<dbReference type="InterPro" id="IPR016169">
    <property type="entry name" value="FAD-bd_PCMH_sub2"/>
</dbReference>
<protein>
    <recommendedName>
        <fullName evidence="5">FAD-binding PCMH-type domain-containing protein</fullName>
    </recommendedName>
</protein>
<dbReference type="InterPro" id="IPR012951">
    <property type="entry name" value="BBE"/>
</dbReference>
<reference evidence="6 7" key="1">
    <citation type="journal article" date="2011" name="Cell">
        <title>Insight into structure and assembly of the nuclear pore complex by utilizing the genome of a eukaryotic thermophile.</title>
        <authorList>
            <person name="Amlacher S."/>
            <person name="Sarges P."/>
            <person name="Flemming D."/>
            <person name="van Noort V."/>
            <person name="Kunze R."/>
            <person name="Devos D.P."/>
            <person name="Arumugam M."/>
            <person name="Bork P."/>
            <person name="Hurt E."/>
        </authorList>
    </citation>
    <scope>NUCLEOTIDE SEQUENCE [LARGE SCALE GENOMIC DNA]</scope>
    <source>
        <strain evidence="7">DSM 1495 / CBS 144.50 / IMI 039719</strain>
    </source>
</reference>
<evidence type="ECO:0000313" key="6">
    <source>
        <dbReference type="EMBL" id="EGS20295.1"/>
    </source>
</evidence>
<keyword evidence="4" id="KW-0560">Oxidoreductase</keyword>
<feature type="domain" description="FAD-binding PCMH-type" evidence="5">
    <location>
        <begin position="47"/>
        <end position="220"/>
    </location>
</feature>
<accession>G0S8C0</accession>
<dbReference type="AlphaFoldDB" id="G0S8C0"/>
<dbReference type="GO" id="GO:0016491">
    <property type="term" value="F:oxidoreductase activity"/>
    <property type="evidence" value="ECO:0007669"/>
    <property type="project" value="UniProtKB-KW"/>
</dbReference>
<dbReference type="Gene3D" id="3.30.465.10">
    <property type="match status" value="1"/>
</dbReference>
<dbReference type="Proteomes" id="UP000008066">
    <property type="component" value="Unassembled WGS sequence"/>
</dbReference>